<reference evidence="1 2" key="1">
    <citation type="submission" date="2017-05" db="EMBL/GenBank/DDBJ databases">
        <authorList>
            <person name="Varghese N."/>
            <person name="Submissions S."/>
        </authorList>
    </citation>
    <scope>NUCLEOTIDE SEQUENCE [LARGE SCALE GENOMIC DNA]</scope>
    <source>
        <strain evidence="1 2">DSM 29371</strain>
    </source>
</reference>
<dbReference type="EMBL" id="FXTC01000006">
    <property type="protein sequence ID" value="SMO77472.1"/>
    <property type="molecule type" value="Genomic_DNA"/>
</dbReference>
<dbReference type="AlphaFoldDB" id="A0A521E0R1"/>
<gene>
    <name evidence="1" type="ORF">SAMN06265171_106275</name>
</gene>
<evidence type="ECO:0000313" key="2">
    <source>
        <dbReference type="Proteomes" id="UP000316916"/>
    </source>
</evidence>
<dbReference type="PROSITE" id="PS51257">
    <property type="entry name" value="PROKAR_LIPOPROTEIN"/>
    <property type="match status" value="1"/>
</dbReference>
<evidence type="ECO:0000313" key="1">
    <source>
        <dbReference type="EMBL" id="SMO77472.1"/>
    </source>
</evidence>
<accession>A0A521E0R1</accession>
<sequence length="165" mass="19386">MINKNYWLLFLVLFCSCKNNKKNIKTNNDTVKAQSQSNILDSAKTITNSPSTSDYKLLSKKALNGNEDAYDELFYIFMDSNKMERTDSLMIYAKVMAEKFNYKKAYLDYFKALCEKYDIEANYPYYNIVDISKMPEDSKKAATKWLNKMLEKKIITKEQFDSIKK</sequence>
<name>A0A521E0R1_9FLAO</name>
<protein>
    <submittedName>
        <fullName evidence="1">Uncharacterized protein</fullName>
    </submittedName>
</protein>
<keyword evidence="2" id="KW-1185">Reference proteome</keyword>
<dbReference type="RefSeq" id="WP_142718718.1">
    <property type="nucleotide sequence ID" value="NZ_FXTC01000006.1"/>
</dbReference>
<dbReference type="Proteomes" id="UP000316916">
    <property type="component" value="Unassembled WGS sequence"/>
</dbReference>
<proteinExistence type="predicted"/>
<organism evidence="1 2">
    <name type="scientific">Chryseobacterium rhizoplanae</name>
    <dbReference type="NCBI Taxonomy" id="1609531"/>
    <lineage>
        <taxon>Bacteria</taxon>
        <taxon>Pseudomonadati</taxon>
        <taxon>Bacteroidota</taxon>
        <taxon>Flavobacteriia</taxon>
        <taxon>Flavobacteriales</taxon>
        <taxon>Weeksellaceae</taxon>
        <taxon>Chryseobacterium group</taxon>
        <taxon>Chryseobacterium</taxon>
    </lineage>
</organism>